<feature type="transmembrane region" description="Helical" evidence="5">
    <location>
        <begin position="209"/>
        <end position="231"/>
    </location>
</feature>
<dbReference type="EMBL" id="CP010951">
    <property type="protein sequence ID" value="AMO22577.1"/>
    <property type="molecule type" value="Genomic_DNA"/>
</dbReference>
<dbReference type="PANTHER" id="PTHR43483">
    <property type="entry name" value="MEMBRANE TRANSPORTER PROTEIN HI_0806-RELATED"/>
    <property type="match status" value="1"/>
</dbReference>
<dbReference type="PANTHER" id="PTHR43483:SF3">
    <property type="entry name" value="MEMBRANE TRANSPORTER PROTEIN HI_0806-RELATED"/>
    <property type="match status" value="1"/>
</dbReference>
<organism evidence="6 7">
    <name type="scientific">Ramlibacter tataouinensis</name>
    <dbReference type="NCBI Taxonomy" id="94132"/>
    <lineage>
        <taxon>Bacteria</taxon>
        <taxon>Pseudomonadati</taxon>
        <taxon>Pseudomonadota</taxon>
        <taxon>Betaproteobacteria</taxon>
        <taxon>Burkholderiales</taxon>
        <taxon>Comamonadaceae</taxon>
        <taxon>Ramlibacter</taxon>
    </lineage>
</organism>
<evidence type="ECO:0000256" key="2">
    <source>
        <dbReference type="ARBA" id="ARBA00022692"/>
    </source>
</evidence>
<proteinExistence type="inferred from homology"/>
<keyword evidence="3 5" id="KW-1133">Transmembrane helix</keyword>
<protein>
    <recommendedName>
        <fullName evidence="5">Probable membrane transporter protein</fullName>
    </recommendedName>
</protein>
<dbReference type="Pfam" id="PF01925">
    <property type="entry name" value="TauE"/>
    <property type="match status" value="1"/>
</dbReference>
<keyword evidence="2 5" id="KW-0812">Transmembrane</keyword>
<feature type="transmembrane region" description="Helical" evidence="5">
    <location>
        <begin position="175"/>
        <end position="197"/>
    </location>
</feature>
<evidence type="ECO:0000313" key="6">
    <source>
        <dbReference type="EMBL" id="AMO22577.1"/>
    </source>
</evidence>
<feature type="transmembrane region" description="Helical" evidence="5">
    <location>
        <begin position="139"/>
        <end position="163"/>
    </location>
</feature>
<accession>A0A127JRJ8</accession>
<reference evidence="6 7" key="1">
    <citation type="journal article" date="2014" name="Int. J. Syst. Evol. Microbiol.">
        <title>Ramlibacter solisilvae sp. nov., isolated from forest soil, and emended description of the genus Ramlibacter.</title>
        <authorList>
            <person name="Lee H.J."/>
            <person name="Lee S.H."/>
            <person name="Lee S.S."/>
            <person name="Lee J.S."/>
            <person name="Kim Y."/>
            <person name="Kim S.C."/>
            <person name="Jeon C.O."/>
        </authorList>
    </citation>
    <scope>NUCLEOTIDE SEQUENCE [LARGE SCALE GENOMIC DNA]</scope>
    <source>
        <strain evidence="6 7">5-10</strain>
    </source>
</reference>
<keyword evidence="5" id="KW-1003">Cell membrane</keyword>
<sequence length="264" mass="27098">MFWILIYFGTGAFVGFLAGLLGIGGGMTLVPLLAAMLTAQQLAPDHVVHLALGTGMASIVFTSSASVRAHHRLGGVDWSLVRRMGPGMVVGALLATALSGWVSQRALALAFAVIVYAGATQILFGRKPSAARSLPGTPALVAIGLLFGAVCGLVSAGGAFLTVPFMLFCGVSMTTAIGTGAALGLPVALMGTLGYVFSGWQVPGLPPMALGFVYAPALLGIVAGSVLTAPVGARLAHRLPVITLRRIFAFLLYVLATKMLWTYA</sequence>
<feature type="transmembrane region" description="Helical" evidence="5">
    <location>
        <begin position="243"/>
        <end position="261"/>
    </location>
</feature>
<dbReference type="GO" id="GO:0005886">
    <property type="term" value="C:plasma membrane"/>
    <property type="evidence" value="ECO:0007669"/>
    <property type="project" value="UniProtKB-SubCell"/>
</dbReference>
<name>A0A127JRJ8_9BURK</name>
<keyword evidence="7" id="KW-1185">Reference proteome</keyword>
<feature type="transmembrane region" description="Helical" evidence="5">
    <location>
        <begin position="6"/>
        <end position="35"/>
    </location>
</feature>
<gene>
    <name evidence="6" type="ORF">UC35_06365</name>
</gene>
<evidence type="ECO:0000313" key="7">
    <source>
        <dbReference type="Proteomes" id="UP000070433"/>
    </source>
</evidence>
<dbReference type="Proteomes" id="UP000070433">
    <property type="component" value="Chromosome"/>
</dbReference>
<evidence type="ECO:0000256" key="3">
    <source>
        <dbReference type="ARBA" id="ARBA00022989"/>
    </source>
</evidence>
<feature type="transmembrane region" description="Helical" evidence="5">
    <location>
        <begin position="85"/>
        <end position="102"/>
    </location>
</feature>
<evidence type="ECO:0000256" key="5">
    <source>
        <dbReference type="RuleBase" id="RU363041"/>
    </source>
</evidence>
<feature type="transmembrane region" description="Helical" evidence="5">
    <location>
        <begin position="47"/>
        <end position="65"/>
    </location>
</feature>
<dbReference type="InterPro" id="IPR002781">
    <property type="entry name" value="TM_pro_TauE-like"/>
</dbReference>
<dbReference type="RefSeq" id="WP_061497286.1">
    <property type="nucleotide sequence ID" value="NZ_CP010951.1"/>
</dbReference>
<dbReference type="OrthoDB" id="457670at2"/>
<comment type="similarity">
    <text evidence="5">Belongs to the 4-toluene sulfonate uptake permease (TSUP) (TC 2.A.102) family.</text>
</comment>
<evidence type="ECO:0000256" key="1">
    <source>
        <dbReference type="ARBA" id="ARBA00004141"/>
    </source>
</evidence>
<keyword evidence="4 5" id="KW-0472">Membrane</keyword>
<feature type="transmembrane region" description="Helical" evidence="5">
    <location>
        <begin position="107"/>
        <end position="124"/>
    </location>
</feature>
<comment type="subcellular location">
    <subcellularLocation>
        <location evidence="5">Cell membrane</location>
        <topology evidence="5">Multi-pass membrane protein</topology>
    </subcellularLocation>
    <subcellularLocation>
        <location evidence="1">Membrane</location>
        <topology evidence="1">Multi-pass membrane protein</topology>
    </subcellularLocation>
</comment>
<dbReference type="PATRIC" id="fig|94132.3.peg.1292"/>
<dbReference type="AlphaFoldDB" id="A0A127JRJ8"/>
<evidence type="ECO:0000256" key="4">
    <source>
        <dbReference type="ARBA" id="ARBA00023136"/>
    </source>
</evidence>